<sequence length="177" mass="19457">MTDDQTSEWTRQDHIPAGHRMDLAELLDQADVSERVRAAVTQALTDSTSSTAYVDALVARYATERERRSIPALPPACAADAHRRWTLHLTYRADDLLAARDRAVVYVEGLTLLRPELSANTVLLSRADAWNQVEPLFCGRVGPDEEVCADTLGHPGFHQAAGLGGFRWGDGDDGCDR</sequence>
<accession>A4X9G6</accession>
<evidence type="ECO:0000313" key="1">
    <source>
        <dbReference type="EMBL" id="ABP55540.1"/>
    </source>
</evidence>
<dbReference type="STRING" id="369723.Strop_3104"/>
<evidence type="ECO:0000313" key="2">
    <source>
        <dbReference type="Proteomes" id="UP000000235"/>
    </source>
</evidence>
<organism evidence="1 2">
    <name type="scientific">Salinispora tropica (strain ATCC BAA-916 / DSM 44818 / JCM 13857 / NBRC 105044 / CNB-440)</name>
    <dbReference type="NCBI Taxonomy" id="369723"/>
    <lineage>
        <taxon>Bacteria</taxon>
        <taxon>Bacillati</taxon>
        <taxon>Actinomycetota</taxon>
        <taxon>Actinomycetes</taxon>
        <taxon>Micromonosporales</taxon>
        <taxon>Micromonosporaceae</taxon>
        <taxon>Salinispora</taxon>
    </lineage>
</organism>
<gene>
    <name evidence="1" type="ordered locus">Strop_3104</name>
</gene>
<dbReference type="EMBL" id="CP000667">
    <property type="protein sequence ID" value="ABP55540.1"/>
    <property type="molecule type" value="Genomic_DNA"/>
</dbReference>
<name>A4X9G6_SALTO</name>
<reference evidence="2" key="1">
    <citation type="journal article" date="2007" name="Proc. Natl. Acad. Sci. U.S.A.">
        <title>Genome sequencing reveals complex secondary metabolome in the marine actinomycete Salinispora tropica.</title>
        <authorList>
            <person name="Udwary D.W."/>
            <person name="Zeigler L."/>
            <person name="Asolkar R.N."/>
            <person name="Singan V."/>
            <person name="Lapidus A."/>
            <person name="Fenical W."/>
            <person name="Jensen P.R."/>
            <person name="Moore B.S."/>
        </authorList>
    </citation>
    <scope>NUCLEOTIDE SEQUENCE [LARGE SCALE GENOMIC DNA]</scope>
    <source>
        <strain evidence="2">ATCC BAA-916 / DSM 44818 / CNB-440</strain>
    </source>
</reference>
<dbReference type="RefSeq" id="WP_012014317.1">
    <property type="nucleotide sequence ID" value="NC_009380.1"/>
</dbReference>
<protein>
    <submittedName>
        <fullName evidence="1">Uncharacterized protein</fullName>
    </submittedName>
</protein>
<dbReference type="eggNOG" id="ENOG50323EK">
    <property type="taxonomic scope" value="Bacteria"/>
</dbReference>
<dbReference type="Proteomes" id="UP000000235">
    <property type="component" value="Chromosome"/>
</dbReference>
<dbReference type="AlphaFoldDB" id="A4X9G6"/>
<dbReference type="PATRIC" id="fig|369723.5.peg.3194"/>
<dbReference type="HOGENOM" id="CLU_1516891_0_0_11"/>
<proteinExistence type="predicted"/>
<dbReference type="KEGG" id="stp:Strop_3104"/>
<keyword evidence="2" id="KW-1185">Reference proteome</keyword>